<comment type="caution">
    <text evidence="2">The sequence shown here is derived from an EMBL/GenBank/DDBJ whole genome shotgun (WGS) entry which is preliminary data.</text>
</comment>
<dbReference type="InterPro" id="IPR039315">
    <property type="entry name" value="CheW"/>
</dbReference>
<dbReference type="PANTHER" id="PTHR22617:SF23">
    <property type="entry name" value="CHEMOTAXIS PROTEIN CHEW"/>
    <property type="match status" value="1"/>
</dbReference>
<evidence type="ECO:0000313" key="2">
    <source>
        <dbReference type="EMBL" id="MCV3271511.1"/>
    </source>
</evidence>
<dbReference type="Gene3D" id="2.30.30.40">
    <property type="entry name" value="SH3 Domains"/>
    <property type="match status" value="1"/>
</dbReference>
<accession>A0ABT3BD56</accession>
<dbReference type="SMART" id="SM00260">
    <property type="entry name" value="CheW"/>
    <property type="match status" value="1"/>
</dbReference>
<dbReference type="InterPro" id="IPR036061">
    <property type="entry name" value="CheW-like_dom_sf"/>
</dbReference>
<dbReference type="Gene3D" id="2.40.50.180">
    <property type="entry name" value="CheA-289, Domain 4"/>
    <property type="match status" value="1"/>
</dbReference>
<name>A0ABT3BD56_9RHOB</name>
<dbReference type="PANTHER" id="PTHR22617">
    <property type="entry name" value="CHEMOTAXIS SENSOR HISTIDINE KINASE-RELATED"/>
    <property type="match status" value="1"/>
</dbReference>
<dbReference type="PROSITE" id="PS50851">
    <property type="entry name" value="CHEW"/>
    <property type="match status" value="1"/>
</dbReference>
<feature type="domain" description="CheW-like" evidence="1">
    <location>
        <begin position="17"/>
        <end position="157"/>
    </location>
</feature>
<gene>
    <name evidence="2" type="ORF">MUB52_08730</name>
</gene>
<protein>
    <submittedName>
        <fullName evidence="2">Chemotaxis protein CheW</fullName>
    </submittedName>
</protein>
<organism evidence="2 3">
    <name type="scientific">Roseobacter sinensis</name>
    <dbReference type="NCBI Taxonomy" id="2931391"/>
    <lineage>
        <taxon>Bacteria</taxon>
        <taxon>Pseudomonadati</taxon>
        <taxon>Pseudomonadota</taxon>
        <taxon>Alphaproteobacteria</taxon>
        <taxon>Rhodobacterales</taxon>
        <taxon>Roseobacteraceae</taxon>
        <taxon>Roseobacter</taxon>
    </lineage>
</organism>
<dbReference type="SUPFAM" id="SSF50341">
    <property type="entry name" value="CheW-like"/>
    <property type="match status" value="1"/>
</dbReference>
<keyword evidence="3" id="KW-1185">Reference proteome</keyword>
<dbReference type="RefSeq" id="WP_263843829.1">
    <property type="nucleotide sequence ID" value="NZ_JALIEB010000004.1"/>
</dbReference>
<dbReference type="Pfam" id="PF01584">
    <property type="entry name" value="CheW"/>
    <property type="match status" value="1"/>
</dbReference>
<evidence type="ECO:0000259" key="1">
    <source>
        <dbReference type="PROSITE" id="PS50851"/>
    </source>
</evidence>
<evidence type="ECO:0000313" key="3">
    <source>
        <dbReference type="Proteomes" id="UP001208690"/>
    </source>
</evidence>
<dbReference type="EMBL" id="JALIEB010000004">
    <property type="protein sequence ID" value="MCV3271511.1"/>
    <property type="molecule type" value="Genomic_DNA"/>
</dbReference>
<dbReference type="InterPro" id="IPR002545">
    <property type="entry name" value="CheW-lke_dom"/>
</dbReference>
<reference evidence="2 3" key="1">
    <citation type="submission" date="2022-04" db="EMBL/GenBank/DDBJ databases">
        <title>Roseobacter sp. WL0113 is a bacterium isolated from neritic sediment.</title>
        <authorList>
            <person name="Wang L."/>
            <person name="He W."/>
            <person name="Zhang D.-F."/>
        </authorList>
    </citation>
    <scope>NUCLEOTIDE SEQUENCE [LARGE SCALE GENOMIC DNA]</scope>
    <source>
        <strain evidence="2 3">WL0113</strain>
    </source>
</reference>
<sequence>MENAQAENQTDTLTRDSKEYLSFVVGGEGYAIAIASVREIRGWTDPSSMPDADPCFMGVINLRGEMLPLLDLAAKLGLKTPQINERSVIIVVEIGQNAIGLLVDSVSNIIAPPAEEMKEPPESAKNAASNFVSALTLVDEKLVRILDLAAIVPDEVLDAA</sequence>
<dbReference type="Proteomes" id="UP001208690">
    <property type="component" value="Unassembled WGS sequence"/>
</dbReference>
<proteinExistence type="predicted"/>